<sequence>MAPATRLFRSPSVSRVCRYRLLTAPRPRVFVQAGIPAAEEACGSRLSQHLFTNTSRLDVWLVYVVGPSWHIMGVMECIQTWCNAKSQGPTILLFRSPRRLYCKKCPLEPCCDLPDASVGSLTRVNWTDGGPSEVVGSFETPPTHRRVRLDRAADDASKPGSELEVVQDAEVIRPPSWGSRRRAVVGRHQSQSTLVAARKRFHAAEPSVSSGERRSSSMASFEPSLRG</sequence>
<dbReference type="Proteomes" id="UP000699042">
    <property type="component" value="Unassembled WGS sequence"/>
</dbReference>
<evidence type="ECO:0000313" key="2">
    <source>
        <dbReference type="EMBL" id="KAG7050572.1"/>
    </source>
</evidence>
<dbReference type="EMBL" id="JAESDN010000005">
    <property type="protein sequence ID" value="KAG7050572.1"/>
    <property type="molecule type" value="Genomic_DNA"/>
</dbReference>
<accession>A0A9P7R730</accession>
<dbReference type="AlphaFoldDB" id="A0A9P7R730"/>
<comment type="caution">
    <text evidence="2">The sequence shown here is derived from an EMBL/GenBank/DDBJ whole genome shotgun (WGS) entry which is preliminary data.</text>
</comment>
<evidence type="ECO:0000313" key="3">
    <source>
        <dbReference type="Proteomes" id="UP000699042"/>
    </source>
</evidence>
<protein>
    <submittedName>
        <fullName evidence="2">Uncharacterized protein</fullName>
    </submittedName>
</protein>
<name>A0A9P7R730_9PEZI</name>
<evidence type="ECO:0000256" key="1">
    <source>
        <dbReference type="SAM" id="MobiDB-lite"/>
    </source>
</evidence>
<reference evidence="2" key="1">
    <citation type="submission" date="2021-05" db="EMBL/GenBank/DDBJ databases">
        <title>Comparative genomics of three Colletotrichum scovillei strains and genetic complementation revealed genes involved fungal growth and virulence on chili pepper.</title>
        <authorList>
            <person name="Hsieh D.-K."/>
            <person name="Chuang S.-C."/>
            <person name="Chen C.-Y."/>
            <person name="Chao Y.-T."/>
            <person name="Lu M.-Y.J."/>
            <person name="Lee M.-H."/>
            <person name="Shih M.-C."/>
        </authorList>
    </citation>
    <scope>NUCLEOTIDE SEQUENCE</scope>
    <source>
        <strain evidence="2">Coll-153</strain>
    </source>
</reference>
<keyword evidence="3" id="KW-1185">Reference proteome</keyword>
<feature type="region of interest" description="Disordered" evidence="1">
    <location>
        <begin position="197"/>
        <end position="227"/>
    </location>
</feature>
<gene>
    <name evidence="2" type="ORF">JMJ77_013316</name>
</gene>
<proteinExistence type="predicted"/>
<organism evidence="2 3">
    <name type="scientific">Colletotrichum scovillei</name>
    <dbReference type="NCBI Taxonomy" id="1209932"/>
    <lineage>
        <taxon>Eukaryota</taxon>
        <taxon>Fungi</taxon>
        <taxon>Dikarya</taxon>
        <taxon>Ascomycota</taxon>
        <taxon>Pezizomycotina</taxon>
        <taxon>Sordariomycetes</taxon>
        <taxon>Hypocreomycetidae</taxon>
        <taxon>Glomerellales</taxon>
        <taxon>Glomerellaceae</taxon>
        <taxon>Colletotrichum</taxon>
        <taxon>Colletotrichum acutatum species complex</taxon>
    </lineage>
</organism>